<comment type="caution">
    <text evidence="1">The sequence shown here is derived from an EMBL/GenBank/DDBJ whole genome shotgun (WGS) entry which is preliminary data.</text>
</comment>
<dbReference type="Proteomes" id="UP001283361">
    <property type="component" value="Unassembled WGS sequence"/>
</dbReference>
<evidence type="ECO:0000313" key="2">
    <source>
        <dbReference type="Proteomes" id="UP001283361"/>
    </source>
</evidence>
<keyword evidence="2" id="KW-1185">Reference proteome</keyword>
<sequence length="100" mass="11571">MNISGHNYFEIQYFINDVIIVSNPQSQLLSSKRKISLSRRNALDSRYKSWGKDSNKKRNPCAWFMLTVTTCGGGLETVPVQSLNLNDEIRFAHNRWYTVT</sequence>
<name>A0AAE1AQI9_9GAST</name>
<accession>A0AAE1AQI9</accession>
<reference evidence="1" key="1">
    <citation type="journal article" date="2023" name="G3 (Bethesda)">
        <title>A reference genome for the long-term kleptoplast-retaining sea slug Elysia crispata morphotype clarki.</title>
        <authorList>
            <person name="Eastman K.E."/>
            <person name="Pendleton A.L."/>
            <person name="Shaikh M.A."/>
            <person name="Suttiyut T."/>
            <person name="Ogas R."/>
            <person name="Tomko P."/>
            <person name="Gavelis G."/>
            <person name="Widhalm J.R."/>
            <person name="Wisecaver J.H."/>
        </authorList>
    </citation>
    <scope>NUCLEOTIDE SEQUENCE</scope>
    <source>
        <strain evidence="1">ECLA1</strain>
    </source>
</reference>
<organism evidence="1 2">
    <name type="scientific">Elysia crispata</name>
    <name type="common">lettuce slug</name>
    <dbReference type="NCBI Taxonomy" id="231223"/>
    <lineage>
        <taxon>Eukaryota</taxon>
        <taxon>Metazoa</taxon>
        <taxon>Spiralia</taxon>
        <taxon>Lophotrochozoa</taxon>
        <taxon>Mollusca</taxon>
        <taxon>Gastropoda</taxon>
        <taxon>Heterobranchia</taxon>
        <taxon>Euthyneura</taxon>
        <taxon>Panpulmonata</taxon>
        <taxon>Sacoglossa</taxon>
        <taxon>Placobranchoidea</taxon>
        <taxon>Plakobranchidae</taxon>
        <taxon>Elysia</taxon>
    </lineage>
</organism>
<proteinExistence type="predicted"/>
<gene>
    <name evidence="1" type="ORF">RRG08_018779</name>
</gene>
<protein>
    <submittedName>
        <fullName evidence="1">Uncharacterized protein</fullName>
    </submittedName>
</protein>
<dbReference type="EMBL" id="JAWDGP010001384">
    <property type="protein sequence ID" value="KAK3792200.1"/>
    <property type="molecule type" value="Genomic_DNA"/>
</dbReference>
<dbReference type="AlphaFoldDB" id="A0AAE1AQI9"/>
<evidence type="ECO:0000313" key="1">
    <source>
        <dbReference type="EMBL" id="KAK3792200.1"/>
    </source>
</evidence>